<evidence type="ECO:0000256" key="7">
    <source>
        <dbReference type="ARBA" id="ARBA00018193"/>
    </source>
</evidence>
<keyword evidence="9" id="KW-0547">Nucleotide-binding</keyword>
<dbReference type="CDD" id="cd02021">
    <property type="entry name" value="GntK"/>
    <property type="match status" value="1"/>
</dbReference>
<evidence type="ECO:0000256" key="13">
    <source>
        <dbReference type="ARBA" id="ARBA00023064"/>
    </source>
</evidence>
<comment type="caution">
    <text evidence="19">The sequence shown here is derived from an EMBL/GenBank/DDBJ whole genome shotgun (WGS) entry which is preliminary data.</text>
</comment>
<dbReference type="NCBIfam" id="TIGR01313">
    <property type="entry name" value="therm_gnt_kin"/>
    <property type="match status" value="1"/>
</dbReference>
<dbReference type="Pfam" id="PF00393">
    <property type="entry name" value="6PGD"/>
    <property type="match status" value="1"/>
</dbReference>
<comment type="similarity">
    <text evidence="5">Belongs to the gluconokinase GntK/GntV family.</text>
</comment>
<evidence type="ECO:0000256" key="12">
    <source>
        <dbReference type="ARBA" id="ARBA00023002"/>
    </source>
</evidence>
<keyword evidence="10" id="KW-0418">Kinase</keyword>
<dbReference type="EMBL" id="MQUB01000001">
    <property type="protein sequence ID" value="PQB04389.1"/>
    <property type="molecule type" value="Genomic_DNA"/>
</dbReference>
<dbReference type="Pfam" id="PF01202">
    <property type="entry name" value="SKI"/>
    <property type="match status" value="1"/>
</dbReference>
<dbReference type="AlphaFoldDB" id="A0A2S7KP35"/>
<evidence type="ECO:0000256" key="9">
    <source>
        <dbReference type="ARBA" id="ARBA00022741"/>
    </source>
</evidence>
<evidence type="ECO:0000256" key="16">
    <source>
        <dbReference type="ARBA" id="ARBA00048640"/>
    </source>
</evidence>
<dbReference type="RefSeq" id="WP_104812314.1">
    <property type="nucleotide sequence ID" value="NZ_MQUB01000001.1"/>
</dbReference>
<evidence type="ECO:0000256" key="4">
    <source>
        <dbReference type="ARBA" id="ARBA00008419"/>
    </source>
</evidence>
<dbReference type="Gene3D" id="1.20.5.320">
    <property type="entry name" value="6-Phosphogluconate Dehydrogenase, domain 3"/>
    <property type="match status" value="1"/>
</dbReference>
<dbReference type="InterPro" id="IPR006183">
    <property type="entry name" value="Pgluconate_DH"/>
</dbReference>
<accession>A0A2S7KP35</accession>
<dbReference type="Proteomes" id="UP000239800">
    <property type="component" value="Unassembled WGS sequence"/>
</dbReference>
<dbReference type="Gene3D" id="1.10.1040.10">
    <property type="entry name" value="N-(1-d-carboxylethyl)-l-norvaline Dehydrogenase, domain 2"/>
    <property type="match status" value="1"/>
</dbReference>
<keyword evidence="14 17" id="KW-0570">Pentose shunt</keyword>
<comment type="function">
    <text evidence="1">Catalyzes the oxidative decarboxylation of 6-phosphogluconate to ribulose 5-phosphate and CO(2), with concomitant reduction of NADP to NADPH.</text>
</comment>
<comment type="pathway">
    <text evidence="2">Carbohydrate acid metabolism.</text>
</comment>
<evidence type="ECO:0000256" key="6">
    <source>
        <dbReference type="ARBA" id="ARBA00011738"/>
    </source>
</evidence>
<dbReference type="InterPro" id="IPR006001">
    <property type="entry name" value="Therm_gnt_kin"/>
</dbReference>
<dbReference type="InterPro" id="IPR008927">
    <property type="entry name" value="6-PGluconate_DH-like_C_sf"/>
</dbReference>
<dbReference type="InterPro" id="IPR006113">
    <property type="entry name" value="6PGDH_Gnd/GntZ"/>
</dbReference>
<dbReference type="PRINTS" id="PR00076">
    <property type="entry name" value="6PGDHDRGNASE"/>
</dbReference>
<dbReference type="Pfam" id="PF03446">
    <property type="entry name" value="NAD_binding_2"/>
    <property type="match status" value="1"/>
</dbReference>
<reference evidence="19 20" key="1">
    <citation type="submission" date="2016-11" db="EMBL/GenBank/DDBJ databases">
        <title>Trade-off between light-utilization and light-protection in marine flavobacteria.</title>
        <authorList>
            <person name="Kumagai Y."/>
        </authorList>
    </citation>
    <scope>NUCLEOTIDE SEQUENCE [LARGE SCALE GENOMIC DNA]</scope>
    <source>
        <strain evidence="19 20">NBRC 107741</strain>
    </source>
</reference>
<dbReference type="SUPFAM" id="SSF48179">
    <property type="entry name" value="6-phosphogluconate dehydrogenase C-terminal domain-like"/>
    <property type="match status" value="1"/>
</dbReference>
<keyword evidence="8" id="KW-0808">Transferase</keyword>
<comment type="catalytic activity">
    <reaction evidence="15">
        <text>D-gluconate + ATP = 6-phospho-D-gluconate + ADP + H(+)</text>
        <dbReference type="Rhea" id="RHEA:19433"/>
        <dbReference type="ChEBI" id="CHEBI:15378"/>
        <dbReference type="ChEBI" id="CHEBI:18391"/>
        <dbReference type="ChEBI" id="CHEBI:30616"/>
        <dbReference type="ChEBI" id="CHEBI:58759"/>
        <dbReference type="ChEBI" id="CHEBI:456216"/>
        <dbReference type="EC" id="2.7.1.12"/>
    </reaction>
</comment>
<evidence type="ECO:0000313" key="19">
    <source>
        <dbReference type="EMBL" id="PQB04389.1"/>
    </source>
</evidence>
<dbReference type="GO" id="GO:0046316">
    <property type="term" value="F:gluconokinase activity"/>
    <property type="evidence" value="ECO:0007669"/>
    <property type="project" value="UniProtKB-EC"/>
</dbReference>
<evidence type="ECO:0000256" key="2">
    <source>
        <dbReference type="ARBA" id="ARBA00004761"/>
    </source>
</evidence>
<comment type="similarity">
    <text evidence="4 17">Belongs to the 6-phosphogluconate dehydrogenase family.</text>
</comment>
<dbReference type="InterPro" id="IPR036291">
    <property type="entry name" value="NAD(P)-bd_dom_sf"/>
</dbReference>
<evidence type="ECO:0000256" key="17">
    <source>
        <dbReference type="RuleBase" id="RU000485"/>
    </source>
</evidence>
<sequence>MHPIVIMGVSGCGKTTVGQLVSRILSIPFFDADDFHPEANKQKMASGTPLNDQDRAPWLEDLSDLLAKNKGGMVLACSALKEDYRQILSAGITLNWIILHTEFEVIAERLNIRQDHFFDPSLLQSQFDTLESPDYGLQLDASQDPKILASQVAAACNHMGISDFGLIGLGVMGSNLALNLIDQGIQLSVYNRFSTDEAMVVPNFLKDQSLSQVLGFNQLESFVRSLRTPRKILIMVPAGKAIDSVLEAITPLLQPGDALIDGGNAHYKETSRRAQLMQGKSIAWMGCGVSGGREGARKGPSLMLGGDAGSAPGILKILAQIAAIDKAGAPCISFLGEGGAGHFVKMVHNGMEYAEMQLLAEVFDLLRPSLSYVEIEALFTKWNSGDSQSYLLGITSDILRTNSGNGYELDRIVDVAGSKGTGTWSAAAALELGIPATLLSSAVYARAISTFQDSRRSAEVSKQDLVKWDEETLEQLHSAYSFVRLINHIQGFQLINEACEQFQWTADLSEIARIWTEGCIIKSKLMEACQGWLAETSELVSNPRIRQELSNWEPDVAQCCQWGLQQRTPLSVINGAFNWWLAMNQADSPAKLIQAQRDYFGQHGYFRTDDPQRKVSFKWERTNGH</sequence>
<evidence type="ECO:0000259" key="18">
    <source>
        <dbReference type="SMART" id="SM01350"/>
    </source>
</evidence>
<dbReference type="GO" id="GO:0005524">
    <property type="term" value="F:ATP binding"/>
    <property type="evidence" value="ECO:0007669"/>
    <property type="project" value="UniProtKB-KW"/>
</dbReference>
<gene>
    <name evidence="19" type="ORF">BST85_05370</name>
</gene>
<proteinExistence type="inferred from homology"/>
<evidence type="ECO:0000256" key="10">
    <source>
        <dbReference type="ARBA" id="ARBA00022777"/>
    </source>
</evidence>
<comment type="pathway">
    <text evidence="3 17">Carbohydrate degradation; pentose phosphate pathway; D-ribulose 5-phosphate from D-glucose 6-phosphate (oxidative stage): step 3/3.</text>
</comment>
<evidence type="ECO:0000256" key="1">
    <source>
        <dbReference type="ARBA" id="ARBA00002526"/>
    </source>
</evidence>
<dbReference type="EC" id="1.1.1.44" evidence="17"/>
<dbReference type="PROSITE" id="PS00461">
    <property type="entry name" value="6PGD"/>
    <property type="match status" value="1"/>
</dbReference>
<evidence type="ECO:0000256" key="8">
    <source>
        <dbReference type="ARBA" id="ARBA00022679"/>
    </source>
</evidence>
<dbReference type="InterPro" id="IPR031322">
    <property type="entry name" value="Shikimate/glucono_kinase"/>
</dbReference>
<dbReference type="Gene3D" id="3.40.50.720">
    <property type="entry name" value="NAD(P)-binding Rossmann-like Domain"/>
    <property type="match status" value="1"/>
</dbReference>
<dbReference type="InterPro" id="IPR006115">
    <property type="entry name" value="6PGDH_NADP-bd"/>
</dbReference>
<dbReference type="SUPFAM" id="SSF51735">
    <property type="entry name" value="NAD(P)-binding Rossmann-fold domains"/>
    <property type="match status" value="1"/>
</dbReference>
<dbReference type="NCBIfam" id="NF006765">
    <property type="entry name" value="PRK09287.1"/>
    <property type="match status" value="1"/>
</dbReference>
<dbReference type="SUPFAM" id="SSF52540">
    <property type="entry name" value="P-loop containing nucleoside triphosphate hydrolases"/>
    <property type="match status" value="1"/>
</dbReference>
<keyword evidence="11" id="KW-0067">ATP-binding</keyword>
<evidence type="ECO:0000313" key="20">
    <source>
        <dbReference type="Proteomes" id="UP000239800"/>
    </source>
</evidence>
<protein>
    <recommendedName>
        <fullName evidence="7 17">6-phosphogluconate dehydrogenase, decarboxylating</fullName>
        <ecNumber evidence="17">1.1.1.44</ecNumber>
    </recommendedName>
</protein>
<comment type="catalytic activity">
    <reaction evidence="16 17">
        <text>6-phospho-D-gluconate + NADP(+) = D-ribulose 5-phosphate + CO2 + NADPH</text>
        <dbReference type="Rhea" id="RHEA:10116"/>
        <dbReference type="ChEBI" id="CHEBI:16526"/>
        <dbReference type="ChEBI" id="CHEBI:57783"/>
        <dbReference type="ChEBI" id="CHEBI:58121"/>
        <dbReference type="ChEBI" id="CHEBI:58349"/>
        <dbReference type="ChEBI" id="CHEBI:58759"/>
        <dbReference type="EC" id="1.1.1.44"/>
    </reaction>
</comment>
<dbReference type="GO" id="GO:0050661">
    <property type="term" value="F:NADP binding"/>
    <property type="evidence" value="ECO:0007669"/>
    <property type="project" value="InterPro"/>
</dbReference>
<evidence type="ECO:0000256" key="11">
    <source>
        <dbReference type="ARBA" id="ARBA00022840"/>
    </source>
</evidence>
<keyword evidence="17" id="KW-0521">NADP</keyword>
<dbReference type="InterPro" id="IPR027417">
    <property type="entry name" value="P-loop_NTPase"/>
</dbReference>
<dbReference type="InterPro" id="IPR006114">
    <property type="entry name" value="6PGDH_C"/>
</dbReference>
<dbReference type="SMART" id="SM01350">
    <property type="entry name" value="6PGD"/>
    <property type="match status" value="1"/>
</dbReference>
<dbReference type="PANTHER" id="PTHR11811">
    <property type="entry name" value="6-PHOSPHOGLUCONATE DEHYDROGENASE"/>
    <property type="match status" value="1"/>
</dbReference>
<keyword evidence="13 17" id="KW-0311">Gluconate utilization</keyword>
<name>A0A2S7KP35_9FLAO</name>
<keyword evidence="12 17" id="KW-0560">Oxidoreductase</keyword>
<feature type="domain" description="6-phosphogluconate dehydrogenase C-terminal" evidence="18">
    <location>
        <begin position="341"/>
        <end position="620"/>
    </location>
</feature>
<evidence type="ECO:0000256" key="5">
    <source>
        <dbReference type="ARBA" id="ARBA00008420"/>
    </source>
</evidence>
<comment type="subunit">
    <text evidence="6">Homodimer.</text>
</comment>
<dbReference type="GO" id="GO:0006098">
    <property type="term" value="P:pentose-phosphate shunt"/>
    <property type="evidence" value="ECO:0007669"/>
    <property type="project" value="UniProtKB-UniPathway"/>
</dbReference>
<evidence type="ECO:0000256" key="15">
    <source>
        <dbReference type="ARBA" id="ARBA00048090"/>
    </source>
</evidence>
<dbReference type="NCBIfam" id="TIGR00873">
    <property type="entry name" value="gnd"/>
    <property type="match status" value="1"/>
</dbReference>
<dbReference type="GO" id="GO:0019521">
    <property type="term" value="P:D-gluconate metabolic process"/>
    <property type="evidence" value="ECO:0007669"/>
    <property type="project" value="UniProtKB-KW"/>
</dbReference>
<dbReference type="InterPro" id="IPR006184">
    <property type="entry name" value="6PGdom_BS"/>
</dbReference>
<dbReference type="UniPathway" id="UPA00115">
    <property type="reaction ID" value="UER00410"/>
</dbReference>
<evidence type="ECO:0000256" key="14">
    <source>
        <dbReference type="ARBA" id="ARBA00023126"/>
    </source>
</evidence>
<organism evidence="19 20">
    <name type="scientific">Aureitalea marina</name>
    <dbReference type="NCBI Taxonomy" id="930804"/>
    <lineage>
        <taxon>Bacteria</taxon>
        <taxon>Pseudomonadati</taxon>
        <taxon>Bacteroidota</taxon>
        <taxon>Flavobacteriia</taxon>
        <taxon>Flavobacteriales</taxon>
        <taxon>Flavobacteriaceae</taxon>
        <taxon>Aureitalea</taxon>
    </lineage>
</organism>
<dbReference type="Gene3D" id="3.40.50.300">
    <property type="entry name" value="P-loop containing nucleotide triphosphate hydrolases"/>
    <property type="match status" value="1"/>
</dbReference>
<keyword evidence="20" id="KW-1185">Reference proteome</keyword>
<dbReference type="GO" id="GO:0004616">
    <property type="term" value="F:phosphogluconate dehydrogenase (decarboxylating) activity"/>
    <property type="evidence" value="ECO:0007669"/>
    <property type="project" value="UniProtKB-EC"/>
</dbReference>
<evidence type="ECO:0000256" key="3">
    <source>
        <dbReference type="ARBA" id="ARBA00004874"/>
    </source>
</evidence>
<dbReference type="InterPro" id="IPR013328">
    <property type="entry name" value="6PGD_dom2"/>
</dbReference>